<dbReference type="PROSITE" id="PS50132">
    <property type="entry name" value="RGS"/>
    <property type="match status" value="1"/>
</dbReference>
<dbReference type="PANTHER" id="PTHR10845:SF192">
    <property type="entry name" value="DOUBLE HIT, ISOFORM B"/>
    <property type="match status" value="1"/>
</dbReference>
<dbReference type="EMBL" id="GG738870">
    <property type="protein sequence ID" value="EFC43967.1"/>
    <property type="molecule type" value="Genomic_DNA"/>
</dbReference>
<dbReference type="KEGG" id="ngr:NAEGRDRAFT_67983"/>
<sequence length="652" mass="75379">MALVLVNIIGHIQGIIEILPGAPLFFQSYWNQFISEKLTKQVDAQTFYRNNLNSYGVPTWLESFALFENIYCFIDAYFIYGCTVIGLAMYSIQIIKLMLLLLLKDRKQAVARSLEEFKKRQVEKFKDLKLKEVSSETNLQDQKPISLMKRLSRKILFVETNTSSENLTKQSGESSPTTSASSVSSAPSTSNLLESNNSQQSQQQLQQESSEVSTPRLSKTGENDDSSSLAYEDIALDLTTDEDALSTSYEEISKKGKFVNFLKKILKYQIIELSYIGFWLTVWYILVTIVIIIRTEDTWSNFFISWDSYSGYCRHNDRVQIGYYSIAILFLIFVFIPITLIFDFVTSLIKYRKIIRINREKNRKTENFLIYYFYETDPFVYRTEVLGVLILDFIVVLTFLIVLPIGVNANYSQQLASSILLSIGLNFIGGVLCNPGITISRTVWNYLVEFKTKRANKKDSNDSDTIFSLQQLISSPICSESIDYVLSHKTERGLFYQYLKEEYSVENLLFTEDLIKLRKIHNAHIRAKVMKIKEMIKLYLSNSDSVFELNVPTKVIQQELTNFRELMALLDELNLKATQLPRVFKADSNTRYFPNIDSNKEEKLKQLISQLGSGRIFTNIQSEVYKNLMDSYYRFNNSRKWKDYIKTSSSSA</sequence>
<feature type="transmembrane region" description="Helical" evidence="2">
    <location>
        <begin position="77"/>
        <end position="103"/>
    </location>
</feature>
<accession>D2VGH7</accession>
<keyword evidence="2" id="KW-0472">Membrane</keyword>
<dbReference type="PANTHER" id="PTHR10845">
    <property type="entry name" value="REGULATOR OF G PROTEIN SIGNALING"/>
    <property type="match status" value="1"/>
</dbReference>
<feature type="domain" description="RGS" evidence="3">
    <location>
        <begin position="481"/>
        <end position="541"/>
    </location>
</feature>
<evidence type="ECO:0000256" key="2">
    <source>
        <dbReference type="SAM" id="Phobius"/>
    </source>
</evidence>
<reference evidence="4 5" key="1">
    <citation type="journal article" date="2010" name="Cell">
        <title>The genome of Naegleria gruberi illuminates early eukaryotic versatility.</title>
        <authorList>
            <person name="Fritz-Laylin L.K."/>
            <person name="Prochnik S.E."/>
            <person name="Ginger M.L."/>
            <person name="Dacks J.B."/>
            <person name="Carpenter M.L."/>
            <person name="Field M.C."/>
            <person name="Kuo A."/>
            <person name="Paredez A."/>
            <person name="Chapman J."/>
            <person name="Pham J."/>
            <person name="Shu S."/>
            <person name="Neupane R."/>
            <person name="Cipriano M."/>
            <person name="Mancuso J."/>
            <person name="Tu H."/>
            <person name="Salamov A."/>
            <person name="Lindquist E."/>
            <person name="Shapiro H."/>
            <person name="Lucas S."/>
            <person name="Grigoriev I.V."/>
            <person name="Cande W.Z."/>
            <person name="Fulton C."/>
            <person name="Rokhsar D.S."/>
            <person name="Dawson S.C."/>
        </authorList>
    </citation>
    <scope>NUCLEOTIDE SEQUENCE [LARGE SCALE GENOMIC DNA]</scope>
    <source>
        <strain evidence="4 5">NEG-M</strain>
    </source>
</reference>
<dbReference type="InterPro" id="IPR016137">
    <property type="entry name" value="RGS"/>
</dbReference>
<keyword evidence="2" id="KW-0812">Transmembrane</keyword>
<dbReference type="OMA" id="PFVYRTE"/>
<dbReference type="AlphaFoldDB" id="D2VGH7"/>
<proteinExistence type="predicted"/>
<dbReference type="RefSeq" id="XP_002676711.1">
    <property type="nucleotide sequence ID" value="XM_002676665.1"/>
</dbReference>
<evidence type="ECO:0000313" key="4">
    <source>
        <dbReference type="EMBL" id="EFC43967.1"/>
    </source>
</evidence>
<keyword evidence="5" id="KW-1185">Reference proteome</keyword>
<feature type="compositionally biased region" description="Low complexity" evidence="1">
    <location>
        <begin position="174"/>
        <end position="211"/>
    </location>
</feature>
<dbReference type="OrthoDB" id="196547at2759"/>
<keyword evidence="2" id="KW-1133">Transmembrane helix</keyword>
<organism evidence="5">
    <name type="scientific">Naegleria gruberi</name>
    <name type="common">Amoeba</name>
    <dbReference type="NCBI Taxonomy" id="5762"/>
    <lineage>
        <taxon>Eukaryota</taxon>
        <taxon>Discoba</taxon>
        <taxon>Heterolobosea</taxon>
        <taxon>Tetramitia</taxon>
        <taxon>Eutetramitia</taxon>
        <taxon>Vahlkampfiidae</taxon>
        <taxon>Naegleria</taxon>
    </lineage>
</organism>
<feature type="transmembrane region" description="Helical" evidence="2">
    <location>
        <begin position="419"/>
        <end position="444"/>
    </location>
</feature>
<dbReference type="VEuPathDB" id="AmoebaDB:NAEGRDRAFT_67983"/>
<feature type="transmembrane region" description="Helical" evidence="2">
    <location>
        <begin position="321"/>
        <end position="349"/>
    </location>
</feature>
<feature type="transmembrane region" description="Helical" evidence="2">
    <location>
        <begin position="385"/>
        <end position="407"/>
    </location>
</feature>
<evidence type="ECO:0000313" key="5">
    <source>
        <dbReference type="Proteomes" id="UP000006671"/>
    </source>
</evidence>
<dbReference type="SMART" id="SM00315">
    <property type="entry name" value="RGS"/>
    <property type="match status" value="1"/>
</dbReference>
<dbReference type="Proteomes" id="UP000006671">
    <property type="component" value="Unassembled WGS sequence"/>
</dbReference>
<gene>
    <name evidence="4" type="ORF">NAEGRDRAFT_67983</name>
</gene>
<dbReference type="SUPFAM" id="SSF48097">
    <property type="entry name" value="Regulator of G-protein signaling, RGS"/>
    <property type="match status" value="1"/>
</dbReference>
<dbReference type="Gene3D" id="1.10.167.10">
    <property type="entry name" value="Regulator of G-protein Signalling 4, domain 2"/>
    <property type="match status" value="1"/>
</dbReference>
<dbReference type="GeneID" id="8847912"/>
<feature type="region of interest" description="Disordered" evidence="1">
    <location>
        <begin position="164"/>
        <end position="226"/>
    </location>
</feature>
<feature type="transmembrane region" description="Helical" evidence="2">
    <location>
        <begin position="273"/>
        <end position="293"/>
    </location>
</feature>
<protein>
    <submittedName>
        <fullName evidence="4">Predicted protein</fullName>
    </submittedName>
</protein>
<dbReference type="InterPro" id="IPR044926">
    <property type="entry name" value="RGS_subdomain_2"/>
</dbReference>
<name>D2VGH7_NAEGR</name>
<evidence type="ECO:0000259" key="3">
    <source>
        <dbReference type="PROSITE" id="PS50132"/>
    </source>
</evidence>
<dbReference type="InterPro" id="IPR036305">
    <property type="entry name" value="RGS_sf"/>
</dbReference>
<evidence type="ECO:0000256" key="1">
    <source>
        <dbReference type="SAM" id="MobiDB-lite"/>
    </source>
</evidence>
<feature type="compositionally biased region" description="Polar residues" evidence="1">
    <location>
        <begin position="164"/>
        <end position="173"/>
    </location>
</feature>
<dbReference type="InParanoid" id="D2VGH7"/>